<feature type="transmembrane region" description="Helical" evidence="1">
    <location>
        <begin position="71"/>
        <end position="93"/>
    </location>
</feature>
<dbReference type="Gene3D" id="1.10.1760.20">
    <property type="match status" value="1"/>
</dbReference>
<proteinExistence type="predicted"/>
<dbReference type="EMBL" id="AGRW01000045">
    <property type="protein sequence ID" value="EIC01886.1"/>
    <property type="molecule type" value="Genomic_DNA"/>
</dbReference>
<dbReference type="eggNOG" id="COG4769">
    <property type="taxonomic scope" value="Bacteria"/>
</dbReference>
<evidence type="ECO:0000313" key="2">
    <source>
        <dbReference type="EMBL" id="EIC01886.1"/>
    </source>
</evidence>
<comment type="caution">
    <text evidence="2">The sequence shown here is derived from an EMBL/GenBank/DDBJ whole genome shotgun (WGS) entry which is preliminary data.</text>
</comment>
<accession>H7EKI1</accession>
<organism evidence="2 3">
    <name type="scientific">Treponema saccharophilum DSM 2985</name>
    <dbReference type="NCBI Taxonomy" id="907348"/>
    <lineage>
        <taxon>Bacteria</taxon>
        <taxon>Pseudomonadati</taxon>
        <taxon>Spirochaetota</taxon>
        <taxon>Spirochaetia</taxon>
        <taxon>Spirochaetales</taxon>
        <taxon>Treponemataceae</taxon>
        <taxon>Treponema</taxon>
    </lineage>
</organism>
<dbReference type="STRING" id="907348.TresaDRAFT_1638"/>
<sequence>MRLQTKNQVAYLSALTLLFSYIESILPRTVPFFRLGLGNIALLMSFSLPPMPFMALCAVKAAASSMMAGTLFSPFFPVSLAQSIASGFFMYAVSRLNARLGGKLLSLYGISVLGSAISAVVQIICCSLYLGRGTFTLLGAMLIFNTASGIITAFFCGKIGNPSIKKSGTICAHLAATDGSSGRWRKNRHAQMVLAVALLLSAASVFFVRSIPVLVLALCLSLAAQKLCERRILVLPHLSLWVFVIAAALLAPEGKVIMKIGSIAVTQGALVSGIQKSLRLSAASALSQCAVVLRPPKDSLLALSLLYYRALSDTFRTSEGGIFRRIQKTLGTESDDGGTNHPATETL</sequence>
<feature type="transmembrane region" description="Helical" evidence="1">
    <location>
        <begin position="137"/>
        <end position="155"/>
    </location>
</feature>
<protein>
    <submittedName>
        <fullName evidence="2">Heptaprenyl diphosphate synthase component I</fullName>
    </submittedName>
</protein>
<evidence type="ECO:0000256" key="1">
    <source>
        <dbReference type="SAM" id="Phobius"/>
    </source>
</evidence>
<dbReference type="PATRIC" id="fig|907348.3.peg.1399"/>
<keyword evidence="1" id="KW-0812">Transmembrane</keyword>
<dbReference type="RefSeq" id="WP_002704111.1">
    <property type="nucleotide sequence ID" value="NZ_AGRW01000045.1"/>
</dbReference>
<name>H7EKI1_9SPIR</name>
<feature type="transmembrane region" description="Helical" evidence="1">
    <location>
        <begin position="40"/>
        <end position="59"/>
    </location>
</feature>
<dbReference type="OrthoDB" id="359210at2"/>
<keyword evidence="3" id="KW-1185">Reference proteome</keyword>
<evidence type="ECO:0000313" key="3">
    <source>
        <dbReference type="Proteomes" id="UP000003571"/>
    </source>
</evidence>
<dbReference type="Proteomes" id="UP000003571">
    <property type="component" value="Unassembled WGS sequence"/>
</dbReference>
<keyword evidence="1" id="KW-0472">Membrane</keyword>
<reference evidence="2 3" key="1">
    <citation type="submission" date="2011-09" db="EMBL/GenBank/DDBJ databases">
        <title>The draft genome of Treponema saccharophilum DSM 2985.</title>
        <authorList>
            <consortium name="US DOE Joint Genome Institute (JGI-PGF)"/>
            <person name="Lucas S."/>
            <person name="Copeland A."/>
            <person name="Lapidus A."/>
            <person name="Glavina del Rio T."/>
            <person name="Dalin E."/>
            <person name="Tice H."/>
            <person name="Bruce D."/>
            <person name="Goodwin L."/>
            <person name="Pitluck S."/>
            <person name="Peters L."/>
            <person name="Kyrpides N."/>
            <person name="Mavromatis K."/>
            <person name="Ivanova N."/>
            <person name="Markowitz V."/>
            <person name="Cheng J.-F."/>
            <person name="Hugenholtz P."/>
            <person name="Woyke T."/>
            <person name="Wu D."/>
            <person name="Gronow S."/>
            <person name="Wellnitz S."/>
            <person name="Brambilla E."/>
            <person name="Klenk H.-P."/>
            <person name="Eisen J.A."/>
        </authorList>
    </citation>
    <scope>NUCLEOTIDE SEQUENCE [LARGE SCALE GENOMIC DNA]</scope>
    <source>
        <strain evidence="2 3">DSM 2985</strain>
    </source>
</reference>
<dbReference type="Pfam" id="PF07456">
    <property type="entry name" value="Hpre_diP_synt_I"/>
    <property type="match status" value="1"/>
</dbReference>
<dbReference type="AlphaFoldDB" id="H7EKI1"/>
<feature type="transmembrane region" description="Helical" evidence="1">
    <location>
        <begin position="192"/>
        <end position="220"/>
    </location>
</feature>
<gene>
    <name evidence="2" type="ORF">TresaDRAFT_1638</name>
</gene>
<keyword evidence="1" id="KW-1133">Transmembrane helix</keyword>
<feature type="transmembrane region" description="Helical" evidence="1">
    <location>
        <begin position="105"/>
        <end position="130"/>
    </location>
</feature>
<dbReference type="InterPro" id="IPR010898">
    <property type="entry name" value="Hpre_diP_synth_I"/>
</dbReference>
<feature type="transmembrane region" description="Helical" evidence="1">
    <location>
        <begin position="232"/>
        <end position="250"/>
    </location>
</feature>